<dbReference type="InterPro" id="IPR035899">
    <property type="entry name" value="DBL_dom_sf"/>
</dbReference>
<name>A0A1X2GSV1_9FUNG</name>
<evidence type="ECO:0000256" key="2">
    <source>
        <dbReference type="SAM" id="MobiDB-lite"/>
    </source>
</evidence>
<feature type="compositionally biased region" description="Polar residues" evidence="2">
    <location>
        <begin position="798"/>
        <end position="810"/>
    </location>
</feature>
<organism evidence="4 5">
    <name type="scientific">Hesseltinella vesiculosa</name>
    <dbReference type="NCBI Taxonomy" id="101127"/>
    <lineage>
        <taxon>Eukaryota</taxon>
        <taxon>Fungi</taxon>
        <taxon>Fungi incertae sedis</taxon>
        <taxon>Mucoromycota</taxon>
        <taxon>Mucoromycotina</taxon>
        <taxon>Mucoromycetes</taxon>
        <taxon>Mucorales</taxon>
        <taxon>Cunninghamellaceae</taxon>
        <taxon>Hesseltinella</taxon>
    </lineage>
</organism>
<dbReference type="PANTHER" id="PTHR46572:SF1">
    <property type="entry name" value="RHO1 GUANINE NUCLEOTIDE EXCHANGE FACTOR TUS1"/>
    <property type="match status" value="1"/>
</dbReference>
<feature type="domain" description="DH" evidence="3">
    <location>
        <begin position="160"/>
        <end position="351"/>
    </location>
</feature>
<dbReference type="Pfam" id="PF00780">
    <property type="entry name" value="CNH"/>
    <property type="match status" value="1"/>
</dbReference>
<dbReference type="InterPro" id="IPR052233">
    <property type="entry name" value="Rho-type_GEFs"/>
</dbReference>
<dbReference type="SUPFAM" id="SSF48065">
    <property type="entry name" value="DBL homology domain (DH-domain)"/>
    <property type="match status" value="1"/>
</dbReference>
<dbReference type="Gene3D" id="1.20.900.10">
    <property type="entry name" value="Dbl homology (DH) domain"/>
    <property type="match status" value="1"/>
</dbReference>
<feature type="compositionally biased region" description="Low complexity" evidence="2">
    <location>
        <begin position="746"/>
        <end position="766"/>
    </location>
</feature>
<reference evidence="4 5" key="1">
    <citation type="submission" date="2016-07" db="EMBL/GenBank/DDBJ databases">
        <title>Pervasive Adenine N6-methylation of Active Genes in Fungi.</title>
        <authorList>
            <consortium name="DOE Joint Genome Institute"/>
            <person name="Mondo S.J."/>
            <person name="Dannebaum R.O."/>
            <person name="Kuo R.C."/>
            <person name="Labutti K."/>
            <person name="Haridas S."/>
            <person name="Kuo A."/>
            <person name="Salamov A."/>
            <person name="Ahrendt S.R."/>
            <person name="Lipzen A."/>
            <person name="Sullivan W."/>
            <person name="Andreopoulos W.B."/>
            <person name="Clum A."/>
            <person name="Lindquist E."/>
            <person name="Daum C."/>
            <person name="Ramamoorthy G.K."/>
            <person name="Gryganskyi A."/>
            <person name="Culley D."/>
            <person name="Magnuson J.K."/>
            <person name="James T.Y."/>
            <person name="O'Malley M.A."/>
            <person name="Stajich J.E."/>
            <person name="Spatafora J.W."/>
            <person name="Visel A."/>
            <person name="Grigoriev I.V."/>
        </authorList>
    </citation>
    <scope>NUCLEOTIDE SEQUENCE [LARGE SCALE GENOMIC DNA]</scope>
    <source>
        <strain evidence="4 5">NRRL 3301</strain>
    </source>
</reference>
<feature type="region of interest" description="Disordered" evidence="2">
    <location>
        <begin position="798"/>
        <end position="820"/>
    </location>
</feature>
<evidence type="ECO:0000256" key="1">
    <source>
        <dbReference type="ARBA" id="ARBA00022658"/>
    </source>
</evidence>
<feature type="compositionally biased region" description="Polar residues" evidence="2">
    <location>
        <begin position="487"/>
        <end position="499"/>
    </location>
</feature>
<proteinExistence type="predicted"/>
<dbReference type="GO" id="GO:0005085">
    <property type="term" value="F:guanyl-nucleotide exchange factor activity"/>
    <property type="evidence" value="ECO:0007669"/>
    <property type="project" value="UniProtKB-KW"/>
</dbReference>
<evidence type="ECO:0000313" key="5">
    <source>
        <dbReference type="Proteomes" id="UP000242146"/>
    </source>
</evidence>
<gene>
    <name evidence="4" type="ORF">DM01DRAFT_1380809</name>
</gene>
<dbReference type="SUPFAM" id="SSF50729">
    <property type="entry name" value="PH domain-like"/>
    <property type="match status" value="1"/>
</dbReference>
<keyword evidence="1" id="KW-0344">Guanine-nucleotide releasing factor</keyword>
<feature type="compositionally biased region" description="Low complexity" evidence="2">
    <location>
        <begin position="595"/>
        <end position="610"/>
    </location>
</feature>
<dbReference type="Pfam" id="PF00621">
    <property type="entry name" value="RhoGEF"/>
    <property type="match status" value="1"/>
</dbReference>
<comment type="caution">
    <text evidence="4">The sequence shown here is derived from an EMBL/GenBank/DDBJ whole genome shotgun (WGS) entry which is preliminary data.</text>
</comment>
<protein>
    <recommendedName>
        <fullName evidence="3">DH domain-containing protein</fullName>
    </recommendedName>
</protein>
<feature type="region of interest" description="Disordered" evidence="2">
    <location>
        <begin position="655"/>
        <end position="680"/>
    </location>
</feature>
<sequence length="1388" mass="153284">MKEDTEGDTSIHATPADLLASPFDCRLPLISVLAHVFSQAIAYAHITHQEALNVITFMLSIHPIHLHEQLFTTFLHLGVLEAVPQTSYFRVAAFHTAHGIFTPITSCYSPTCLPRLPSCYAPTCPNRQHLHHSSLAKPTHSWLQQIPRHILEKSYRHELMRQAAIVDLLRMEQNYLADLKVLDTVYAPAILTTNTLTATYRISFFNLLFGNHEDIIKMHQQFCLDVLHAGQQPNQVLFHHIGKLIYAHVHQVFDTYVYYTANHIKAAYALRMERRRNHAFDQWLDTLDGSSSTRRLDLSHFLTLPTLWIGKFRMLVGAILKRTPATFTIDHAELLDCLGLLHDLLTTMNDAANQATLDTRRVHVMTTLSEALDASLWSLTCIEAHQAVFPHAAILEKDGHAGFRQQPTFTPTSVSSASLMACHVFLFDHMLFIAQPKTSTASSTKASTMLPITTLPNTSASTAGQSSQTVLPTGDPSPSLPGDTKSKPSSALPPSTATIAKSGPSHISNLMDDYVLVTKPIPLSALLFSEDLVRPMPPTTPCPVAPSEAARASAKTQPPSPDPDSQSPLIQRLSRHVSTRLSSLKKRPSFLSHASPVGPVPVSSKSTPVPHASDPVFASQKRITRNRRSYTNDPFMTMPTHLSSKFTSHKAKPAFAGCEPTRAPSSPTPSLAPDDLVSSLSSMSKKQHLLASSSKLRQRLRASMRWSSGPVYTYQQHTSTILLESLSSTGQPPLLPRRRLSVPELSNFSSSTHHPSPSLSVHHPGSATPNPGTPPRTRQTHHAFTLPSMKARPVSVYVTSPNTPLSSASETDGPLDQPQAPARHDLLHPHRHSAHLLNDIHHHISFAMSTPTASPTPSTNASRASSISDIAINSVDDLTTCQLQFCHAAWTDTTYQLTFDSPVERQEWYDTIQHLRALHHQPCTLIPLWEQPQPPPEPLDPPIDHPPLVLDLSPPTQPTMTSSCSTQRRSNNTNQRSFHRLSSVVSSLTTALPNPVSPKFTKASWSPVHCALPFETSQGEKMMALGTQNGVWIGMQQGMSGTEASHGLVRVMPIQGCHRLVLLDRTLVAMSKTTTDKCLLAAYPLDADPDRTLDSISTTSDLDDSPFKKPHQSHHRFHRLHSYQSAKKWYMVKRSGVIAMVVGNLYQQPVLIYLASYGDHVMVVVAVSKKGSGDAPQFKKVKEYLVNLKDPSQVYLHDNFIYVQSSKHGVVRMQPSRRRESRVQWESIYQGPCLRYVHLAPDHGLVVTTTSAHPVVLAMPPSTSDSSAASSVSGVAGTIHKKPLQSFDFEARIYSVSLVYPYLIAFGLTLVEVWDAEKATLLQVIHQPRLSCLCDTSLCTTEDKPPVILVGPAGKKKHGDAEQPYQIYQLDVTDTRHSPSHLYSLLES</sequence>
<dbReference type="InterPro" id="IPR001180">
    <property type="entry name" value="CNH_dom"/>
</dbReference>
<dbReference type="PROSITE" id="PS50010">
    <property type="entry name" value="DH_2"/>
    <property type="match status" value="1"/>
</dbReference>
<evidence type="ECO:0000259" key="3">
    <source>
        <dbReference type="PROSITE" id="PS50010"/>
    </source>
</evidence>
<feature type="region of interest" description="Disordered" evidence="2">
    <location>
        <begin position="745"/>
        <end position="780"/>
    </location>
</feature>
<feature type="compositionally biased region" description="Polar residues" evidence="2">
    <location>
        <begin position="958"/>
        <end position="975"/>
    </location>
</feature>
<dbReference type="EMBL" id="MCGT01000004">
    <property type="protein sequence ID" value="ORX60489.1"/>
    <property type="molecule type" value="Genomic_DNA"/>
</dbReference>
<dbReference type="PANTHER" id="PTHR46572">
    <property type="entry name" value="RHO1 GDP-GTP EXCHANGE PROTEIN 1-RELATED"/>
    <property type="match status" value="1"/>
</dbReference>
<dbReference type="STRING" id="101127.A0A1X2GSV1"/>
<evidence type="ECO:0000313" key="4">
    <source>
        <dbReference type="EMBL" id="ORX60489.1"/>
    </source>
</evidence>
<keyword evidence="5" id="KW-1185">Reference proteome</keyword>
<dbReference type="SMART" id="SM00325">
    <property type="entry name" value="RhoGEF"/>
    <property type="match status" value="1"/>
</dbReference>
<accession>A0A1X2GSV1</accession>
<feature type="region of interest" description="Disordered" evidence="2">
    <location>
        <begin position="456"/>
        <end position="504"/>
    </location>
</feature>
<dbReference type="InterPro" id="IPR000219">
    <property type="entry name" value="DH_dom"/>
</dbReference>
<feature type="compositionally biased region" description="Basic residues" evidence="2">
    <location>
        <begin position="573"/>
        <end position="588"/>
    </location>
</feature>
<feature type="compositionally biased region" description="Low complexity" evidence="2">
    <location>
        <begin position="458"/>
        <end position="469"/>
    </location>
</feature>
<feature type="region of interest" description="Disordered" evidence="2">
    <location>
        <begin position="956"/>
        <end position="975"/>
    </location>
</feature>
<dbReference type="Proteomes" id="UP000242146">
    <property type="component" value="Unassembled WGS sequence"/>
</dbReference>
<dbReference type="OrthoDB" id="2272012at2759"/>
<feature type="region of interest" description="Disordered" evidence="2">
    <location>
        <begin position="538"/>
        <end position="637"/>
    </location>
</feature>